<gene>
    <name evidence="2" type="ORF">AGR2A_Cc80044</name>
</gene>
<dbReference type="EMBL" id="FBVY01000019">
    <property type="protein sequence ID" value="CUW93996.1"/>
    <property type="molecule type" value="Genomic_DNA"/>
</dbReference>
<dbReference type="AlphaFoldDB" id="A0A9W5B291"/>
<protein>
    <submittedName>
        <fullName evidence="2">Uncharacterized protein</fullName>
    </submittedName>
</protein>
<feature type="region of interest" description="Disordered" evidence="1">
    <location>
        <begin position="31"/>
        <end position="51"/>
    </location>
</feature>
<proteinExistence type="predicted"/>
<keyword evidence="3" id="KW-1185">Reference proteome</keyword>
<feature type="compositionally biased region" description="Polar residues" evidence="1">
    <location>
        <begin position="41"/>
        <end position="51"/>
    </location>
</feature>
<name>A0A9W5B291_9HYPH</name>
<accession>A0A9W5B291</accession>
<dbReference type="Proteomes" id="UP000191933">
    <property type="component" value="Unassembled WGS sequence"/>
</dbReference>
<comment type="caution">
    <text evidence="2">The sequence shown here is derived from an EMBL/GenBank/DDBJ whole genome shotgun (WGS) entry which is preliminary data.</text>
</comment>
<evidence type="ECO:0000256" key="1">
    <source>
        <dbReference type="SAM" id="MobiDB-lite"/>
    </source>
</evidence>
<evidence type="ECO:0000313" key="2">
    <source>
        <dbReference type="EMBL" id="CUW93996.1"/>
    </source>
</evidence>
<sequence length="51" mass="5714">MAVFWWMDMVTPLRRDPAPLDAVERQSHATACDTLHHGDTRLTQGASILPP</sequence>
<organism evidence="2 3">
    <name type="scientific">Agrobacterium genomosp. 2 str. CFBP 5494</name>
    <dbReference type="NCBI Taxonomy" id="1183436"/>
    <lineage>
        <taxon>Bacteria</taxon>
        <taxon>Pseudomonadati</taxon>
        <taxon>Pseudomonadota</taxon>
        <taxon>Alphaproteobacteria</taxon>
        <taxon>Hyphomicrobiales</taxon>
        <taxon>Rhizobiaceae</taxon>
        <taxon>Rhizobium/Agrobacterium group</taxon>
        <taxon>Agrobacterium</taxon>
        <taxon>Agrobacterium tumefaciens complex</taxon>
    </lineage>
</organism>
<evidence type="ECO:0000313" key="3">
    <source>
        <dbReference type="Proteomes" id="UP000191933"/>
    </source>
</evidence>
<reference evidence="2 3" key="1">
    <citation type="submission" date="2016-01" db="EMBL/GenBank/DDBJ databases">
        <authorList>
            <person name="Regsiter A."/>
            <person name="william w."/>
        </authorList>
    </citation>
    <scope>NUCLEOTIDE SEQUENCE [LARGE SCALE GENOMIC DNA]</scope>
    <source>
        <strain evidence="2 3">CFBP 5494</strain>
    </source>
</reference>